<evidence type="ECO:0000259" key="1">
    <source>
        <dbReference type="Pfam" id="PF00501"/>
    </source>
</evidence>
<dbReference type="PANTHER" id="PTHR43767:SF1">
    <property type="entry name" value="NONRIBOSOMAL PEPTIDE SYNTHASE PES1 (EUROFUNG)-RELATED"/>
    <property type="match status" value="1"/>
</dbReference>
<dbReference type="Proteomes" id="UP000316988">
    <property type="component" value="Unassembled WGS sequence"/>
</dbReference>
<dbReference type="InterPro" id="IPR042099">
    <property type="entry name" value="ANL_N_sf"/>
</dbReference>
<evidence type="ECO:0000259" key="2">
    <source>
        <dbReference type="Pfam" id="PF13193"/>
    </source>
</evidence>
<dbReference type="EMBL" id="VLNT01000001">
    <property type="protein sequence ID" value="TSD68289.1"/>
    <property type="molecule type" value="Genomic_DNA"/>
</dbReference>
<proteinExistence type="predicted"/>
<keyword evidence="4" id="KW-1185">Reference proteome</keyword>
<dbReference type="InterPro" id="IPR025110">
    <property type="entry name" value="AMP-bd_C"/>
</dbReference>
<evidence type="ECO:0000313" key="3">
    <source>
        <dbReference type="EMBL" id="TSD68289.1"/>
    </source>
</evidence>
<dbReference type="Pfam" id="PF13193">
    <property type="entry name" value="AMP-binding_C"/>
    <property type="match status" value="1"/>
</dbReference>
<dbReference type="RefSeq" id="WP_143911237.1">
    <property type="nucleotide sequence ID" value="NZ_VLNT01000001.1"/>
</dbReference>
<reference evidence="3 4" key="1">
    <citation type="submission" date="2019-07" db="EMBL/GenBank/DDBJ databases">
        <authorList>
            <person name="Zhao L.H."/>
        </authorList>
    </citation>
    <scope>NUCLEOTIDE SEQUENCE [LARGE SCALE GENOMIC DNA]</scope>
    <source>
        <strain evidence="3 4">Co35</strain>
    </source>
</reference>
<dbReference type="OrthoDB" id="9803968at2"/>
<dbReference type="Pfam" id="PF00501">
    <property type="entry name" value="AMP-binding"/>
    <property type="match status" value="1"/>
</dbReference>
<organism evidence="3 4">
    <name type="scientific">Aeromicrobium piscarium</name>
    <dbReference type="NCBI Taxonomy" id="2590901"/>
    <lineage>
        <taxon>Bacteria</taxon>
        <taxon>Bacillati</taxon>
        <taxon>Actinomycetota</taxon>
        <taxon>Actinomycetes</taxon>
        <taxon>Propionibacteriales</taxon>
        <taxon>Nocardioidaceae</taxon>
        <taxon>Aeromicrobium</taxon>
    </lineage>
</organism>
<dbReference type="Gene3D" id="3.30.300.30">
    <property type="match status" value="1"/>
</dbReference>
<dbReference type="AlphaFoldDB" id="A0A554SPU6"/>
<comment type="caution">
    <text evidence="3">The sequence shown here is derived from an EMBL/GenBank/DDBJ whole genome shotgun (WGS) entry which is preliminary data.</text>
</comment>
<sequence length="337" mass="34866">MNASLRPVSGPARELYPLLAEWVRDGGDSIVVRTSGSTGTPKDVTLSHAAVVASARASLERLGGPGQWISALPPTAVGGLQVLVRSILAGQEPVIAEDHASIPLAIEAMTAGRRYASFVPTQLFRLLASDEAAALAGLDAVLLGGAAAPADLVRRADTLGIRIVRTYGMSETAGGCVYDGVPLEGVRMRISADGRVELAGPMLFDGYGDARRVGEWFTTADLGEITDGRLRIIGRADEIVVSGGVNVPLPAVTEAVRGVSGVVDVAVTGVPDDEWGTKVVAVVVGSAGLQELRDAVEAAGHPRSWAPRERVIAEALPLLPGGKLDRLAVKEIAARGA</sequence>
<dbReference type="InterPro" id="IPR050237">
    <property type="entry name" value="ATP-dep_AMP-bd_enzyme"/>
</dbReference>
<dbReference type="InterPro" id="IPR045851">
    <property type="entry name" value="AMP-bd_C_sf"/>
</dbReference>
<gene>
    <name evidence="3" type="ORF">FNM00_01465</name>
</gene>
<name>A0A554SPU6_9ACTN</name>
<feature type="domain" description="AMP-binding enzyme C-terminal" evidence="2">
    <location>
        <begin position="254"/>
        <end position="323"/>
    </location>
</feature>
<accession>A0A554SPU6</accession>
<evidence type="ECO:0000313" key="4">
    <source>
        <dbReference type="Proteomes" id="UP000316988"/>
    </source>
</evidence>
<dbReference type="InterPro" id="IPR000873">
    <property type="entry name" value="AMP-dep_synth/lig_dom"/>
</dbReference>
<feature type="domain" description="AMP-dependent synthetase/ligase" evidence="1">
    <location>
        <begin position="34"/>
        <end position="181"/>
    </location>
</feature>
<protein>
    <submittedName>
        <fullName evidence="3">AMP-binding protein</fullName>
    </submittedName>
</protein>
<dbReference type="GO" id="GO:0016878">
    <property type="term" value="F:acid-thiol ligase activity"/>
    <property type="evidence" value="ECO:0007669"/>
    <property type="project" value="UniProtKB-ARBA"/>
</dbReference>
<dbReference type="Gene3D" id="3.40.50.12780">
    <property type="entry name" value="N-terminal domain of ligase-like"/>
    <property type="match status" value="1"/>
</dbReference>
<dbReference type="SUPFAM" id="SSF56801">
    <property type="entry name" value="Acetyl-CoA synthetase-like"/>
    <property type="match status" value="1"/>
</dbReference>
<dbReference type="PANTHER" id="PTHR43767">
    <property type="entry name" value="LONG-CHAIN-FATTY-ACID--COA LIGASE"/>
    <property type="match status" value="1"/>
</dbReference>